<name>A0A4Y7SLC0_COPMI</name>
<proteinExistence type="predicted"/>
<protein>
    <submittedName>
        <fullName evidence="1">Uncharacterized protein</fullName>
    </submittedName>
</protein>
<reference evidence="1 2" key="1">
    <citation type="journal article" date="2019" name="Nat. Ecol. Evol.">
        <title>Megaphylogeny resolves global patterns of mushroom evolution.</title>
        <authorList>
            <person name="Varga T."/>
            <person name="Krizsan K."/>
            <person name="Foldi C."/>
            <person name="Dima B."/>
            <person name="Sanchez-Garcia M."/>
            <person name="Sanchez-Ramirez S."/>
            <person name="Szollosi G.J."/>
            <person name="Szarkandi J.G."/>
            <person name="Papp V."/>
            <person name="Albert L."/>
            <person name="Andreopoulos W."/>
            <person name="Angelini C."/>
            <person name="Antonin V."/>
            <person name="Barry K.W."/>
            <person name="Bougher N.L."/>
            <person name="Buchanan P."/>
            <person name="Buyck B."/>
            <person name="Bense V."/>
            <person name="Catcheside P."/>
            <person name="Chovatia M."/>
            <person name="Cooper J."/>
            <person name="Damon W."/>
            <person name="Desjardin D."/>
            <person name="Finy P."/>
            <person name="Geml J."/>
            <person name="Haridas S."/>
            <person name="Hughes K."/>
            <person name="Justo A."/>
            <person name="Karasinski D."/>
            <person name="Kautmanova I."/>
            <person name="Kiss B."/>
            <person name="Kocsube S."/>
            <person name="Kotiranta H."/>
            <person name="LaButti K.M."/>
            <person name="Lechner B.E."/>
            <person name="Liimatainen K."/>
            <person name="Lipzen A."/>
            <person name="Lukacs Z."/>
            <person name="Mihaltcheva S."/>
            <person name="Morgado L.N."/>
            <person name="Niskanen T."/>
            <person name="Noordeloos M.E."/>
            <person name="Ohm R.A."/>
            <person name="Ortiz-Santana B."/>
            <person name="Ovrebo C."/>
            <person name="Racz N."/>
            <person name="Riley R."/>
            <person name="Savchenko A."/>
            <person name="Shiryaev A."/>
            <person name="Soop K."/>
            <person name="Spirin V."/>
            <person name="Szebenyi C."/>
            <person name="Tomsovsky M."/>
            <person name="Tulloss R.E."/>
            <person name="Uehling J."/>
            <person name="Grigoriev I.V."/>
            <person name="Vagvolgyi C."/>
            <person name="Papp T."/>
            <person name="Martin F.M."/>
            <person name="Miettinen O."/>
            <person name="Hibbett D.S."/>
            <person name="Nagy L.G."/>
        </authorList>
    </citation>
    <scope>NUCLEOTIDE SEQUENCE [LARGE SCALE GENOMIC DNA]</scope>
    <source>
        <strain evidence="1 2">FP101781</strain>
    </source>
</reference>
<accession>A0A4Y7SLC0</accession>
<comment type="caution">
    <text evidence="1">The sequence shown here is derived from an EMBL/GenBank/DDBJ whole genome shotgun (WGS) entry which is preliminary data.</text>
</comment>
<dbReference type="AlphaFoldDB" id="A0A4Y7SLC0"/>
<evidence type="ECO:0000313" key="2">
    <source>
        <dbReference type="Proteomes" id="UP000298030"/>
    </source>
</evidence>
<dbReference type="Proteomes" id="UP000298030">
    <property type="component" value="Unassembled WGS sequence"/>
</dbReference>
<keyword evidence="2" id="KW-1185">Reference proteome</keyword>
<evidence type="ECO:0000313" key="1">
    <source>
        <dbReference type="EMBL" id="TEB22521.1"/>
    </source>
</evidence>
<gene>
    <name evidence="1" type="ORF">FA13DRAFT_1740918</name>
</gene>
<organism evidence="1 2">
    <name type="scientific">Coprinellus micaceus</name>
    <name type="common">Glistening ink-cap mushroom</name>
    <name type="synonym">Coprinus micaceus</name>
    <dbReference type="NCBI Taxonomy" id="71717"/>
    <lineage>
        <taxon>Eukaryota</taxon>
        <taxon>Fungi</taxon>
        <taxon>Dikarya</taxon>
        <taxon>Basidiomycota</taxon>
        <taxon>Agaricomycotina</taxon>
        <taxon>Agaricomycetes</taxon>
        <taxon>Agaricomycetidae</taxon>
        <taxon>Agaricales</taxon>
        <taxon>Agaricineae</taxon>
        <taxon>Psathyrellaceae</taxon>
        <taxon>Coprinellus</taxon>
    </lineage>
</organism>
<sequence length="78" mass="8420">MAMLAAHSTLPTGCTSFTYTSATTRRSFCGSCESLSAGTTLGIECRRVDRIIPSTGAYAHDHETPLPFNETFQVPYVS</sequence>
<dbReference type="EMBL" id="QPFP01000090">
    <property type="protein sequence ID" value="TEB22521.1"/>
    <property type="molecule type" value="Genomic_DNA"/>
</dbReference>